<accession>A0A1W1H8W8</accession>
<keyword evidence="1" id="KW-0812">Transmembrane</keyword>
<dbReference type="AlphaFoldDB" id="A0A1W1H8W8"/>
<organism evidence="2 3">
    <name type="scientific">Desulfamplus magnetovallimortis</name>
    <dbReference type="NCBI Taxonomy" id="1246637"/>
    <lineage>
        <taxon>Bacteria</taxon>
        <taxon>Pseudomonadati</taxon>
        <taxon>Thermodesulfobacteriota</taxon>
        <taxon>Desulfobacteria</taxon>
        <taxon>Desulfobacterales</taxon>
        <taxon>Desulfobacteraceae</taxon>
        <taxon>Desulfamplus</taxon>
    </lineage>
</organism>
<name>A0A1W1H8W8_9BACT</name>
<evidence type="ECO:0000256" key="1">
    <source>
        <dbReference type="SAM" id="Phobius"/>
    </source>
</evidence>
<reference evidence="2 3" key="1">
    <citation type="submission" date="2017-03" db="EMBL/GenBank/DDBJ databases">
        <authorList>
            <person name="Afonso C.L."/>
            <person name="Miller P.J."/>
            <person name="Scott M.A."/>
            <person name="Spackman E."/>
            <person name="Goraichik I."/>
            <person name="Dimitrov K.M."/>
            <person name="Suarez D.L."/>
            <person name="Swayne D.E."/>
        </authorList>
    </citation>
    <scope>NUCLEOTIDE SEQUENCE [LARGE SCALE GENOMIC DNA]</scope>
    <source>
        <strain evidence="2">PRJEB14757</strain>
    </source>
</reference>
<evidence type="ECO:0000313" key="2">
    <source>
        <dbReference type="EMBL" id="SLM28940.1"/>
    </source>
</evidence>
<dbReference type="Proteomes" id="UP000191931">
    <property type="component" value="Unassembled WGS sequence"/>
</dbReference>
<dbReference type="EMBL" id="FWEV01000072">
    <property type="protein sequence ID" value="SLM28940.1"/>
    <property type="molecule type" value="Genomic_DNA"/>
</dbReference>
<proteinExistence type="predicted"/>
<dbReference type="STRING" id="1246637.MTBBW1_1630050"/>
<keyword evidence="3" id="KW-1185">Reference proteome</keyword>
<keyword evidence="1" id="KW-1133">Transmembrane helix</keyword>
<feature type="transmembrane region" description="Helical" evidence="1">
    <location>
        <begin position="20"/>
        <end position="38"/>
    </location>
</feature>
<protein>
    <submittedName>
        <fullName evidence="2">Uncharacterized protein</fullName>
    </submittedName>
</protein>
<gene>
    <name evidence="2" type="ORF">MTBBW1_1630050</name>
</gene>
<keyword evidence="1" id="KW-0472">Membrane</keyword>
<sequence>MHEEKYELSHDAVPGYKPVFQVVFAAGLIYLAIVFISSI</sequence>
<evidence type="ECO:0000313" key="3">
    <source>
        <dbReference type="Proteomes" id="UP000191931"/>
    </source>
</evidence>